<proteinExistence type="inferred from homology"/>
<organism evidence="5 6">
    <name type="scientific">Phrynosoma platyrhinos</name>
    <name type="common">Desert horned lizard</name>
    <dbReference type="NCBI Taxonomy" id="52577"/>
    <lineage>
        <taxon>Eukaryota</taxon>
        <taxon>Metazoa</taxon>
        <taxon>Chordata</taxon>
        <taxon>Craniata</taxon>
        <taxon>Vertebrata</taxon>
        <taxon>Euteleostomi</taxon>
        <taxon>Lepidosauria</taxon>
        <taxon>Squamata</taxon>
        <taxon>Bifurcata</taxon>
        <taxon>Unidentata</taxon>
        <taxon>Episquamata</taxon>
        <taxon>Toxicofera</taxon>
        <taxon>Iguania</taxon>
        <taxon>Phrynosomatidae</taxon>
        <taxon>Phrynosomatinae</taxon>
        <taxon>Phrynosoma</taxon>
    </lineage>
</organism>
<dbReference type="Pfam" id="PF05368">
    <property type="entry name" value="NmrA"/>
    <property type="match status" value="1"/>
</dbReference>
<sequence>MTGAHASFLVTDFWTHLRQEQEVAQGRRVADLAKRLALSHVVYSGLENVRKLTDGQLAVPHFDGKAEVEEYFRAIGVPMTSVRLPQYFEMLLSIFRPQKAPDGDGYELAIPMGEKPFHGMAAADLGPIVVQLMKEPEKYIGKDIGLSTCLLTVGEYAALITKHTGKAVRDAKISLESFEKLGFPGAKELANMYRFYAMGQPRDIALTLKLNPKARTLEQWLEDERAALEDL</sequence>
<evidence type="ECO:0000256" key="2">
    <source>
        <dbReference type="ARBA" id="ARBA00022857"/>
    </source>
</evidence>
<protein>
    <recommendedName>
        <fullName evidence="3">NmrA-like family domain-containing protein 1</fullName>
    </recommendedName>
</protein>
<dbReference type="InterPro" id="IPR051164">
    <property type="entry name" value="NmrA-like_oxidored"/>
</dbReference>
<dbReference type="PANTHER" id="PTHR42748">
    <property type="entry name" value="NITROGEN METABOLITE REPRESSION PROTEIN NMRA FAMILY MEMBER"/>
    <property type="match status" value="1"/>
</dbReference>
<evidence type="ECO:0000256" key="1">
    <source>
        <dbReference type="ARBA" id="ARBA00006328"/>
    </source>
</evidence>
<evidence type="ECO:0000313" key="6">
    <source>
        <dbReference type="Proteomes" id="UP000826234"/>
    </source>
</evidence>
<name>A0ABQ7TQK2_PHRPL</name>
<accession>A0ABQ7TQK2</accession>
<evidence type="ECO:0000256" key="3">
    <source>
        <dbReference type="ARBA" id="ARBA00040296"/>
    </source>
</evidence>
<dbReference type="Gene3D" id="3.90.25.10">
    <property type="entry name" value="UDP-galactose 4-epimerase, domain 1"/>
    <property type="match status" value="1"/>
</dbReference>
<comment type="similarity">
    <text evidence="1">Belongs to the NmrA-type oxidoreductase family.</text>
</comment>
<evidence type="ECO:0000259" key="4">
    <source>
        <dbReference type="Pfam" id="PF05368"/>
    </source>
</evidence>
<dbReference type="InterPro" id="IPR008030">
    <property type="entry name" value="NmrA-like"/>
</dbReference>
<dbReference type="EMBL" id="JAIPUX010000026">
    <property type="protein sequence ID" value="KAH0632080.1"/>
    <property type="molecule type" value="Genomic_DNA"/>
</dbReference>
<keyword evidence="2" id="KW-0521">NADP</keyword>
<reference evidence="5 6" key="1">
    <citation type="journal article" date="2022" name="Gigascience">
        <title>A chromosome-level genome assembly and annotation of the desert horned lizard, Phrynosoma platyrhinos, provides insight into chromosomal rearrangements among reptiles.</title>
        <authorList>
            <person name="Koochekian N."/>
            <person name="Ascanio A."/>
            <person name="Farleigh K."/>
            <person name="Card D.C."/>
            <person name="Schield D.R."/>
            <person name="Castoe T.A."/>
            <person name="Jezkova T."/>
        </authorList>
    </citation>
    <scope>NUCLEOTIDE SEQUENCE [LARGE SCALE GENOMIC DNA]</scope>
    <source>
        <strain evidence="5">NK-2021</strain>
    </source>
</reference>
<dbReference type="CDD" id="cd05251">
    <property type="entry name" value="NmrA_like_SDR_a"/>
    <property type="match status" value="1"/>
</dbReference>
<evidence type="ECO:0000313" key="5">
    <source>
        <dbReference type="EMBL" id="KAH0632080.1"/>
    </source>
</evidence>
<dbReference type="InterPro" id="IPR036291">
    <property type="entry name" value="NAD(P)-bd_dom_sf"/>
</dbReference>
<dbReference type="SUPFAM" id="SSF51735">
    <property type="entry name" value="NAD(P)-binding Rossmann-fold domains"/>
    <property type="match status" value="1"/>
</dbReference>
<dbReference type="Proteomes" id="UP000826234">
    <property type="component" value="Unassembled WGS sequence"/>
</dbReference>
<dbReference type="PANTHER" id="PTHR42748:SF7">
    <property type="entry name" value="NMRA LIKE REDOX SENSOR 1-RELATED"/>
    <property type="match status" value="1"/>
</dbReference>
<feature type="domain" description="NmrA-like" evidence="4">
    <location>
        <begin position="2"/>
        <end position="219"/>
    </location>
</feature>
<keyword evidence="6" id="KW-1185">Reference proteome</keyword>
<comment type="caution">
    <text evidence="5">The sequence shown here is derived from an EMBL/GenBank/DDBJ whole genome shotgun (WGS) entry which is preliminary data.</text>
</comment>
<dbReference type="Gene3D" id="3.40.50.720">
    <property type="entry name" value="NAD(P)-binding Rossmann-like Domain"/>
    <property type="match status" value="1"/>
</dbReference>
<gene>
    <name evidence="5" type="ORF">JD844_020143</name>
</gene>